<name>A0A212JQB2_9BACT</name>
<sequence>MSQQEFDNFKLRIKDWMDRNQDEYDFFEEEINKKNSTVYQTIMSKAISLVPQYQKIIRKKANQGMYDDISDIETLFAENKIAESLINEFDKANEKSIIPALLSWLYFGKSFERMVERGEEMRRSSDTNYIQKFVISATIKILIAKSISLGLRSKSDWQEHRRLMKLADSDQVMNWAIDNTMPEEKKTVGRKRSEKAFEEILSILVEDKTELLNRIEEYLITKHTDLDLARLKIALDELYYIEPCDIKLFRDALAQRYQAMVTIVGERGIQKKYRDLNSFLPVKEVFMKDFGEDRNVIDKLKDFLRN</sequence>
<accession>A0A212JQB2</accession>
<evidence type="ECO:0000313" key="1">
    <source>
        <dbReference type="EMBL" id="SBW01612.1"/>
    </source>
</evidence>
<dbReference type="Pfam" id="PF19509">
    <property type="entry name" value="DUF6043"/>
    <property type="match status" value="1"/>
</dbReference>
<dbReference type="AlphaFoldDB" id="A0A212JQB2"/>
<dbReference type="RefSeq" id="WP_296949633.1">
    <property type="nucleotide sequence ID" value="NZ_LT599021.1"/>
</dbReference>
<dbReference type="EMBL" id="FLUL01000001">
    <property type="protein sequence ID" value="SBW01612.1"/>
    <property type="molecule type" value="Genomic_DNA"/>
</dbReference>
<reference evidence="1" key="1">
    <citation type="submission" date="2016-04" db="EMBL/GenBank/DDBJ databases">
        <authorList>
            <person name="Evans L.H."/>
            <person name="Alamgir A."/>
            <person name="Owens N."/>
            <person name="Weber N.D."/>
            <person name="Virtaneva K."/>
            <person name="Barbian K."/>
            <person name="Babar A."/>
            <person name="Rosenke K."/>
        </authorList>
    </citation>
    <scope>NUCLEOTIDE SEQUENCE</scope>
    <source>
        <strain evidence="1">86-2</strain>
    </source>
</reference>
<dbReference type="InterPro" id="IPR046106">
    <property type="entry name" value="DUF6043"/>
</dbReference>
<protein>
    <submittedName>
        <fullName evidence="1">Uncharacterized protein</fullName>
    </submittedName>
</protein>
<gene>
    <name evidence="1" type="ORF">KL86DYS2_12079</name>
</gene>
<proteinExistence type="predicted"/>
<organism evidence="1">
    <name type="scientific">uncultured Dysgonomonas sp</name>
    <dbReference type="NCBI Taxonomy" id="206096"/>
    <lineage>
        <taxon>Bacteria</taxon>
        <taxon>Pseudomonadati</taxon>
        <taxon>Bacteroidota</taxon>
        <taxon>Bacteroidia</taxon>
        <taxon>Bacteroidales</taxon>
        <taxon>Dysgonomonadaceae</taxon>
        <taxon>Dysgonomonas</taxon>
        <taxon>environmental samples</taxon>
    </lineage>
</organism>